<dbReference type="PROSITE" id="PS50013">
    <property type="entry name" value="CHROMO_2"/>
    <property type="match status" value="1"/>
</dbReference>
<comment type="caution">
    <text evidence="6">The sequence shown here is derived from an EMBL/GenBank/DDBJ whole genome shotgun (WGS) entry which is preliminary data.</text>
</comment>
<reference evidence="6 7" key="1">
    <citation type="journal article" date="2022" name="G3 (Bethesda)">
        <title>Enemy or ally: a genomic approach to elucidate the lifestyle of Phyllosticta citrichinaensis.</title>
        <authorList>
            <person name="Buijs V.A."/>
            <person name="Groenewald J.Z."/>
            <person name="Haridas S."/>
            <person name="LaButti K.M."/>
            <person name="Lipzen A."/>
            <person name="Martin F.M."/>
            <person name="Barry K."/>
            <person name="Grigoriev I.V."/>
            <person name="Crous P.W."/>
            <person name="Seidl M.F."/>
        </authorList>
    </citation>
    <scope>NUCLEOTIDE SEQUENCE [LARGE SCALE GENOMIC DNA]</scope>
    <source>
        <strain evidence="6 7">CBS 129764</strain>
    </source>
</reference>
<feature type="compositionally biased region" description="Polar residues" evidence="4">
    <location>
        <begin position="13"/>
        <end position="23"/>
    </location>
</feature>
<feature type="compositionally biased region" description="Basic and acidic residues" evidence="4">
    <location>
        <begin position="139"/>
        <end position="153"/>
    </location>
</feature>
<evidence type="ECO:0000259" key="5">
    <source>
        <dbReference type="PROSITE" id="PS50013"/>
    </source>
</evidence>
<dbReference type="InterPro" id="IPR051219">
    <property type="entry name" value="Heterochromatin_chromo-domain"/>
</dbReference>
<feature type="compositionally biased region" description="Low complexity" evidence="4">
    <location>
        <begin position="200"/>
        <end position="215"/>
    </location>
</feature>
<feature type="compositionally biased region" description="Polar residues" evidence="4">
    <location>
        <begin position="232"/>
        <end position="268"/>
    </location>
</feature>
<dbReference type="InterPro" id="IPR000953">
    <property type="entry name" value="Chromo/chromo_shadow_dom"/>
</dbReference>
<evidence type="ECO:0000313" key="6">
    <source>
        <dbReference type="EMBL" id="KAK8169617.1"/>
    </source>
</evidence>
<evidence type="ECO:0000256" key="1">
    <source>
        <dbReference type="ARBA" id="ARBA00004123"/>
    </source>
</evidence>
<dbReference type="Pfam" id="PF00385">
    <property type="entry name" value="Chromo"/>
    <property type="match status" value="1"/>
</dbReference>
<protein>
    <recommendedName>
        <fullName evidence="5">Chromo domain-containing protein</fullName>
    </recommendedName>
</protein>
<keyword evidence="7" id="KW-1185">Reference proteome</keyword>
<evidence type="ECO:0000256" key="2">
    <source>
        <dbReference type="ARBA" id="ARBA00011353"/>
    </source>
</evidence>
<feature type="compositionally biased region" description="Basic and acidic residues" evidence="4">
    <location>
        <begin position="96"/>
        <end position="110"/>
    </location>
</feature>
<evidence type="ECO:0000256" key="4">
    <source>
        <dbReference type="SAM" id="MobiDB-lite"/>
    </source>
</evidence>
<comment type="subcellular location">
    <subcellularLocation>
        <location evidence="1">Nucleus</location>
    </subcellularLocation>
</comment>
<feature type="domain" description="Chromo" evidence="5">
    <location>
        <begin position="29"/>
        <end position="88"/>
    </location>
</feature>
<proteinExistence type="predicted"/>
<feature type="region of interest" description="Disordered" evidence="4">
    <location>
        <begin position="1"/>
        <end position="25"/>
    </location>
</feature>
<keyword evidence="3" id="KW-0539">Nucleus</keyword>
<feature type="compositionally biased region" description="Basic residues" evidence="4">
    <location>
        <begin position="127"/>
        <end position="138"/>
    </location>
</feature>
<evidence type="ECO:0000256" key="3">
    <source>
        <dbReference type="ARBA" id="ARBA00023242"/>
    </source>
</evidence>
<sequence length="358" mass="40954">MASKWRDDDSECSDTSLASTQESEPADDYIVECVVARRPDGDGDYEYLVRWEGYPEHRNTWEPVSSFASDQAVKELWRERLQAERRGKTPPFDLDGWERDQYDREAAAERRRAKRRKERARREAAKSKRARLTPKKRKPDTSSEAHRPTEKLSSKRRHVLLDDPSSSDDDIPLVKSTSRQPRSQDTRTDSPVSDLKDSRLSTPSSSLFLHSSDLPLNPPPHPKPRPVANMKPLSQPTSANQYQSGSSNAPSVQRPQPQPTNAPAVQRSQPPPIFQRSKPFQRERNNGPSRPRGPRMQSSGRIQTNAELFRILNGQRNLNERLDLEALNFIDLKTGQDDTATHDALVRQRNLQKQQQQQ</sequence>
<organism evidence="6 7">
    <name type="scientific">Phyllosticta citrichinensis</name>
    <dbReference type="NCBI Taxonomy" id="1130410"/>
    <lineage>
        <taxon>Eukaryota</taxon>
        <taxon>Fungi</taxon>
        <taxon>Dikarya</taxon>
        <taxon>Ascomycota</taxon>
        <taxon>Pezizomycotina</taxon>
        <taxon>Dothideomycetes</taxon>
        <taxon>Dothideomycetes incertae sedis</taxon>
        <taxon>Botryosphaeriales</taxon>
        <taxon>Phyllostictaceae</taxon>
        <taxon>Phyllosticta</taxon>
    </lineage>
</organism>
<name>A0ABR1XWG3_9PEZI</name>
<feature type="compositionally biased region" description="Basic and acidic residues" evidence="4">
    <location>
        <begin position="182"/>
        <end position="199"/>
    </location>
</feature>
<dbReference type="Gene3D" id="2.40.50.40">
    <property type="match status" value="1"/>
</dbReference>
<gene>
    <name evidence="6" type="ORF">IWX90DRAFT_430427</name>
</gene>
<dbReference type="CDD" id="cd00024">
    <property type="entry name" value="CD_CSD"/>
    <property type="match status" value="1"/>
</dbReference>
<dbReference type="InterPro" id="IPR023780">
    <property type="entry name" value="Chromo_domain"/>
</dbReference>
<dbReference type="EMBL" id="JBBWUH010000004">
    <property type="protein sequence ID" value="KAK8169617.1"/>
    <property type="molecule type" value="Genomic_DNA"/>
</dbReference>
<dbReference type="Proteomes" id="UP001456524">
    <property type="component" value="Unassembled WGS sequence"/>
</dbReference>
<dbReference type="SUPFAM" id="SSF54160">
    <property type="entry name" value="Chromo domain-like"/>
    <property type="match status" value="1"/>
</dbReference>
<dbReference type="InterPro" id="IPR016197">
    <property type="entry name" value="Chromo-like_dom_sf"/>
</dbReference>
<comment type="subunit">
    <text evidence="2">Component of the NuA4 histone acetyltransferase complex.</text>
</comment>
<evidence type="ECO:0000313" key="7">
    <source>
        <dbReference type="Proteomes" id="UP001456524"/>
    </source>
</evidence>
<accession>A0ABR1XWG3</accession>
<dbReference type="PANTHER" id="PTHR22812">
    <property type="entry name" value="CHROMOBOX PROTEIN"/>
    <property type="match status" value="1"/>
</dbReference>
<feature type="region of interest" description="Disordered" evidence="4">
    <location>
        <begin position="81"/>
        <end position="303"/>
    </location>
</feature>
<dbReference type="SMART" id="SM00298">
    <property type="entry name" value="CHROMO"/>
    <property type="match status" value="1"/>
</dbReference>